<dbReference type="STRING" id="1048205.AB852_32010"/>
<proteinExistence type="predicted"/>
<dbReference type="Gene3D" id="2.170.270.10">
    <property type="entry name" value="SET domain"/>
    <property type="match status" value="1"/>
</dbReference>
<feature type="domain" description="Post-SET" evidence="5">
    <location>
        <begin position="126"/>
        <end position="142"/>
    </location>
</feature>
<evidence type="ECO:0000256" key="1">
    <source>
        <dbReference type="ARBA" id="ARBA00022679"/>
    </source>
</evidence>
<dbReference type="PANTHER" id="PTHR12350:SF19">
    <property type="entry name" value="SET DOMAIN-CONTAINING PROTEIN"/>
    <property type="match status" value="1"/>
</dbReference>
<feature type="region of interest" description="Disordered" evidence="3">
    <location>
        <begin position="1"/>
        <end position="21"/>
    </location>
</feature>
<dbReference type="GO" id="GO:0016740">
    <property type="term" value="F:transferase activity"/>
    <property type="evidence" value="ECO:0007669"/>
    <property type="project" value="UniProtKB-KW"/>
</dbReference>
<dbReference type="PANTHER" id="PTHR12350">
    <property type="entry name" value="HISTONE-LYSINE N-METHYLTRANSFERASE-RELATED"/>
    <property type="match status" value="1"/>
</dbReference>
<organism evidence="6 7">
    <name type="scientific">Streptomyces uncialis</name>
    <dbReference type="NCBI Taxonomy" id="1048205"/>
    <lineage>
        <taxon>Bacteria</taxon>
        <taxon>Bacillati</taxon>
        <taxon>Actinomycetota</taxon>
        <taxon>Actinomycetes</taxon>
        <taxon>Kitasatosporales</taxon>
        <taxon>Streptomycetaceae</taxon>
        <taxon>Streptomyces</taxon>
    </lineage>
</organism>
<evidence type="ECO:0000313" key="6">
    <source>
        <dbReference type="EMBL" id="OKH91095.1"/>
    </source>
</evidence>
<dbReference type="InterPro" id="IPR053201">
    <property type="entry name" value="Flavunoidine_N-MTase"/>
</dbReference>
<dbReference type="AlphaFoldDB" id="A0A1Q4UZR9"/>
<keyword evidence="1" id="KW-0808">Transferase</keyword>
<dbReference type="RefSeq" id="WP_073793771.1">
    <property type="nucleotide sequence ID" value="NZ_LFBV01000010.1"/>
</dbReference>
<evidence type="ECO:0000256" key="2">
    <source>
        <dbReference type="ARBA" id="ARBA00022691"/>
    </source>
</evidence>
<evidence type="ECO:0000259" key="5">
    <source>
        <dbReference type="PROSITE" id="PS50868"/>
    </source>
</evidence>
<dbReference type="PROSITE" id="PS50280">
    <property type="entry name" value="SET"/>
    <property type="match status" value="1"/>
</dbReference>
<dbReference type="Proteomes" id="UP000186455">
    <property type="component" value="Unassembled WGS sequence"/>
</dbReference>
<reference evidence="6 7" key="1">
    <citation type="submission" date="2015-06" db="EMBL/GenBank/DDBJ databases">
        <title>Cloning and characterization of the uncialamcin biosynthetic gene cluster.</title>
        <authorList>
            <person name="Yan X."/>
            <person name="Huang T."/>
            <person name="Ge H."/>
            <person name="Shen B."/>
        </authorList>
    </citation>
    <scope>NUCLEOTIDE SEQUENCE [LARGE SCALE GENOMIC DNA]</scope>
    <source>
        <strain evidence="6 7">DCA2648</strain>
    </source>
</reference>
<gene>
    <name evidence="6" type="ORF">AB852_32010</name>
</gene>
<dbReference type="SUPFAM" id="SSF82199">
    <property type="entry name" value="SET domain"/>
    <property type="match status" value="1"/>
</dbReference>
<sequence length="176" mass="19109">MSVQESADPSRTVVLPGREQGVELRESGDKGAGVFAVRRFRTGELVLAGAIGAELDRNDAHASQVALDRFVRHEGMMPSVNHSCDPSCGIRLNASGAHDLFARLPITSGEEITFDYAMRNHTVDHFPARCRCGSALCRGRITGWKDLPADRRNAYQGFVAPYLLTEPHAPARPGPA</sequence>
<name>A0A1Q4UZR9_9ACTN</name>
<dbReference type="PROSITE" id="PS50868">
    <property type="entry name" value="POST_SET"/>
    <property type="match status" value="1"/>
</dbReference>
<dbReference type="Pfam" id="PF00856">
    <property type="entry name" value="SET"/>
    <property type="match status" value="1"/>
</dbReference>
<feature type="domain" description="SET" evidence="4">
    <location>
        <begin position="20"/>
        <end position="117"/>
    </location>
</feature>
<accession>A0A1Q4UZR9</accession>
<dbReference type="EMBL" id="LFBV01000010">
    <property type="protein sequence ID" value="OKH91095.1"/>
    <property type="molecule type" value="Genomic_DNA"/>
</dbReference>
<evidence type="ECO:0000256" key="3">
    <source>
        <dbReference type="SAM" id="MobiDB-lite"/>
    </source>
</evidence>
<keyword evidence="2" id="KW-0949">S-adenosyl-L-methionine</keyword>
<evidence type="ECO:0000313" key="7">
    <source>
        <dbReference type="Proteomes" id="UP000186455"/>
    </source>
</evidence>
<evidence type="ECO:0000259" key="4">
    <source>
        <dbReference type="PROSITE" id="PS50280"/>
    </source>
</evidence>
<dbReference type="InterPro" id="IPR046341">
    <property type="entry name" value="SET_dom_sf"/>
</dbReference>
<dbReference type="InterPro" id="IPR003616">
    <property type="entry name" value="Post-SET_dom"/>
</dbReference>
<keyword evidence="7" id="KW-1185">Reference proteome</keyword>
<protein>
    <submittedName>
        <fullName evidence="6">Nuclear protein SET</fullName>
    </submittedName>
</protein>
<dbReference type="InterPro" id="IPR001214">
    <property type="entry name" value="SET_dom"/>
</dbReference>
<comment type="caution">
    <text evidence="6">The sequence shown here is derived from an EMBL/GenBank/DDBJ whole genome shotgun (WGS) entry which is preliminary data.</text>
</comment>